<reference evidence="1" key="1">
    <citation type="submission" date="2014-11" db="EMBL/GenBank/DDBJ databases">
        <authorList>
            <person name="Amaro Gonzalez C."/>
        </authorList>
    </citation>
    <scope>NUCLEOTIDE SEQUENCE</scope>
</reference>
<dbReference type="AlphaFoldDB" id="A0A0E9TZY2"/>
<organism evidence="1">
    <name type="scientific">Anguilla anguilla</name>
    <name type="common">European freshwater eel</name>
    <name type="synonym">Muraena anguilla</name>
    <dbReference type="NCBI Taxonomy" id="7936"/>
    <lineage>
        <taxon>Eukaryota</taxon>
        <taxon>Metazoa</taxon>
        <taxon>Chordata</taxon>
        <taxon>Craniata</taxon>
        <taxon>Vertebrata</taxon>
        <taxon>Euteleostomi</taxon>
        <taxon>Actinopterygii</taxon>
        <taxon>Neopterygii</taxon>
        <taxon>Teleostei</taxon>
        <taxon>Anguilliformes</taxon>
        <taxon>Anguillidae</taxon>
        <taxon>Anguilla</taxon>
    </lineage>
</organism>
<proteinExistence type="predicted"/>
<dbReference type="EMBL" id="GBXM01049471">
    <property type="protein sequence ID" value="JAH59106.1"/>
    <property type="molecule type" value="Transcribed_RNA"/>
</dbReference>
<evidence type="ECO:0000313" key="1">
    <source>
        <dbReference type="EMBL" id="JAH59106.1"/>
    </source>
</evidence>
<accession>A0A0E9TZY2</accession>
<protein>
    <submittedName>
        <fullName evidence="1">Uncharacterized protein</fullName>
    </submittedName>
</protein>
<name>A0A0E9TZY2_ANGAN</name>
<reference evidence="1" key="2">
    <citation type="journal article" date="2015" name="Fish Shellfish Immunol.">
        <title>Early steps in the European eel (Anguilla anguilla)-Vibrio vulnificus interaction in the gills: Role of the RtxA13 toxin.</title>
        <authorList>
            <person name="Callol A."/>
            <person name="Pajuelo D."/>
            <person name="Ebbesson L."/>
            <person name="Teles M."/>
            <person name="MacKenzie S."/>
            <person name="Amaro C."/>
        </authorList>
    </citation>
    <scope>NUCLEOTIDE SEQUENCE</scope>
</reference>
<sequence length="24" mass="2693">MEIVCARVCTCAFNIMHIISRKPG</sequence>